<evidence type="ECO:0000313" key="2">
    <source>
        <dbReference type="Proteomes" id="UP001244297"/>
    </source>
</evidence>
<keyword evidence="2" id="KW-1185">Reference proteome</keyword>
<evidence type="ECO:0000313" key="1">
    <source>
        <dbReference type="EMBL" id="MDN3574301.1"/>
    </source>
</evidence>
<dbReference type="RefSeq" id="WP_238291110.1">
    <property type="nucleotide sequence ID" value="NZ_BPQS01000032.1"/>
</dbReference>
<accession>A0ABT8AXT0</accession>
<name>A0ABT8AXT0_9HYPH</name>
<sequence>MPWDLLEPKSVRGFRKTGDIVPRTRGWQAAIAAAGMAESPFLRVRGEIELGNTNEQPRLGLSKPQGDDPHVLNLDVEVVIEGASAPAMR</sequence>
<reference evidence="2" key="1">
    <citation type="journal article" date="2019" name="Int. J. Syst. Evol. Microbiol.">
        <title>The Global Catalogue of Microorganisms (GCM) 10K type strain sequencing project: providing services to taxonomists for standard genome sequencing and annotation.</title>
        <authorList>
            <consortium name="The Broad Institute Genomics Platform"/>
            <consortium name="The Broad Institute Genome Sequencing Center for Infectious Disease"/>
            <person name="Wu L."/>
            <person name="Ma J."/>
        </authorList>
    </citation>
    <scope>NUCLEOTIDE SEQUENCE [LARGE SCALE GENOMIC DNA]</scope>
    <source>
        <strain evidence="2">CECT 7806</strain>
    </source>
</reference>
<gene>
    <name evidence="1" type="ORF">QWZ18_27305</name>
</gene>
<proteinExistence type="predicted"/>
<dbReference type="Proteomes" id="UP001244297">
    <property type="component" value="Unassembled WGS sequence"/>
</dbReference>
<dbReference type="EMBL" id="JAUFPT010000097">
    <property type="protein sequence ID" value="MDN3574301.1"/>
    <property type="molecule type" value="Genomic_DNA"/>
</dbReference>
<protein>
    <submittedName>
        <fullName evidence="1">Uncharacterized protein</fullName>
    </submittedName>
</protein>
<comment type="caution">
    <text evidence="1">The sequence shown here is derived from an EMBL/GenBank/DDBJ whole genome shotgun (WGS) entry which is preliminary data.</text>
</comment>
<organism evidence="1 2">
    <name type="scientific">Methylobacterium longum</name>
    <dbReference type="NCBI Taxonomy" id="767694"/>
    <lineage>
        <taxon>Bacteria</taxon>
        <taxon>Pseudomonadati</taxon>
        <taxon>Pseudomonadota</taxon>
        <taxon>Alphaproteobacteria</taxon>
        <taxon>Hyphomicrobiales</taxon>
        <taxon>Methylobacteriaceae</taxon>
        <taxon>Methylobacterium</taxon>
    </lineage>
</organism>